<feature type="region of interest" description="Disordered" evidence="1">
    <location>
        <begin position="98"/>
        <end position="117"/>
    </location>
</feature>
<keyword evidence="3" id="KW-1185">Reference proteome</keyword>
<organism evidence="2 3">
    <name type="scientific">Seminavis robusta</name>
    <dbReference type="NCBI Taxonomy" id="568900"/>
    <lineage>
        <taxon>Eukaryota</taxon>
        <taxon>Sar</taxon>
        <taxon>Stramenopiles</taxon>
        <taxon>Ochrophyta</taxon>
        <taxon>Bacillariophyta</taxon>
        <taxon>Bacillariophyceae</taxon>
        <taxon>Bacillariophycidae</taxon>
        <taxon>Naviculales</taxon>
        <taxon>Naviculaceae</taxon>
        <taxon>Seminavis</taxon>
    </lineage>
</organism>
<accession>A0A9N8E1N7</accession>
<protein>
    <submittedName>
        <fullName evidence="2">Uncharacterized protein</fullName>
    </submittedName>
</protein>
<dbReference type="AlphaFoldDB" id="A0A9N8E1N7"/>
<gene>
    <name evidence="2" type="ORF">SEMRO_468_G149030.1</name>
</gene>
<feature type="region of interest" description="Disordered" evidence="1">
    <location>
        <begin position="132"/>
        <end position="195"/>
    </location>
</feature>
<name>A0A9N8E1N7_9STRA</name>
<evidence type="ECO:0000256" key="1">
    <source>
        <dbReference type="SAM" id="MobiDB-lite"/>
    </source>
</evidence>
<evidence type="ECO:0000313" key="3">
    <source>
        <dbReference type="Proteomes" id="UP001153069"/>
    </source>
</evidence>
<dbReference type="EMBL" id="CAICTM010000467">
    <property type="protein sequence ID" value="CAB9511094.1"/>
    <property type="molecule type" value="Genomic_DNA"/>
</dbReference>
<evidence type="ECO:0000313" key="2">
    <source>
        <dbReference type="EMBL" id="CAB9511094.1"/>
    </source>
</evidence>
<dbReference type="Proteomes" id="UP001153069">
    <property type="component" value="Unassembled WGS sequence"/>
</dbReference>
<sequence>MVNFNTKELKVKIYSDRDDGTLPSNSVDAICGALEWAFTHSGNHRLVLSYGNHSLGDAGETAIKAIINDQGGKAHCRGWRTAIFKPDGGVISTFEVSSGTGIADRPRPPHRPPYRPVNTAADEQWFVTKTAKKSNKTVTRRTRNNRKAAKKAESDDEDEAIRGLRKLRFKDDSDNDSTGSAFQDAKDQGLTQELF</sequence>
<comment type="caution">
    <text evidence="2">The sequence shown here is derived from an EMBL/GenBank/DDBJ whole genome shotgun (WGS) entry which is preliminary data.</text>
</comment>
<feature type="compositionally biased region" description="Basic residues" evidence="1">
    <location>
        <begin position="132"/>
        <end position="149"/>
    </location>
</feature>
<proteinExistence type="predicted"/>
<reference evidence="2" key="1">
    <citation type="submission" date="2020-06" db="EMBL/GenBank/DDBJ databases">
        <authorList>
            <consortium name="Plant Systems Biology data submission"/>
        </authorList>
    </citation>
    <scope>NUCLEOTIDE SEQUENCE</scope>
    <source>
        <strain evidence="2">D6</strain>
    </source>
</reference>